<comment type="similarity">
    <text evidence="2 10 11">Belongs to the TonB-dependent receptor family.</text>
</comment>
<dbReference type="GO" id="GO:0015344">
    <property type="term" value="F:siderophore uptake transmembrane transporter activity"/>
    <property type="evidence" value="ECO:0007669"/>
    <property type="project" value="TreeGrafter"/>
</dbReference>
<evidence type="ECO:0000313" key="15">
    <source>
        <dbReference type="EMBL" id="RVU43458.1"/>
    </source>
</evidence>
<evidence type="ECO:0000256" key="7">
    <source>
        <dbReference type="ARBA" id="ARBA00023136"/>
    </source>
</evidence>
<keyword evidence="7 10" id="KW-0472">Membrane</keyword>
<dbReference type="PANTHER" id="PTHR32552:SF83">
    <property type="entry name" value="BLR3904 PROTEIN"/>
    <property type="match status" value="1"/>
</dbReference>
<dbReference type="CDD" id="cd01347">
    <property type="entry name" value="ligand_gated_channel"/>
    <property type="match status" value="1"/>
</dbReference>
<evidence type="ECO:0000256" key="10">
    <source>
        <dbReference type="PROSITE-ProRule" id="PRU01360"/>
    </source>
</evidence>
<dbReference type="EMBL" id="SACR01000007">
    <property type="protein sequence ID" value="RVU43458.1"/>
    <property type="molecule type" value="Genomic_DNA"/>
</dbReference>
<evidence type="ECO:0000256" key="1">
    <source>
        <dbReference type="ARBA" id="ARBA00004571"/>
    </source>
</evidence>
<sequence>MALGTTTTQAQIAAPAGAASAPAPAPASTVLPVVRARVQAEPAGKDSVQATTTRIGKGQQELRDVPQSVTVVTERLIDDRNLDTLKDTLKNTAGISFLAAEGGEEDIRLRGFSLQATGDIFVDGLRDPAFYERDSFNWDRLEVLRGSASMLFGRGSTGGAVNQVSKLPTLFAGSEVGVTLGNQGYLRGTADLNVKTGDNAALRVNGMVTLGDNHGAKIDKHGIAPSFRWGIGTSDEFLVSLYHLENNNGIHYGLPWLNGKVLPVDPSSYYGALSDVSAGSATMTTLGYTKRFADRSEWKTTLRVGRYERDQRASAVRFAAAALQPGGVAVSEATFGPDTVLQRSGGNGTHAKIQDLDAITFQSDYDKKFQALGLKHSVQAGVDVTKDAFIGFTAANPASGALIKPTITVAQNRGGGWVDESLRVIHKNRDFESEALGAYAQDLVQLSPGWKLLAGLRWDRFEGRYRTYSTATANFGAVTGDRGRSDSLFSERLGALWQPTPLTSFHFSYGTSFNTSGDAYQFDALGSNTPPEKSRNFELGAKIDSESGKATLRLALFHATKYNERNRDEESVSPTNYVLSGQRHAAGFEIDVAGRITPQWEAFVSLAWIPDAEVDRASSVLGTTLTGETVGQRPGLTPKLSGTVWSTYQLTPRLRLGGGLNARSKDTPQQSSIVARGFVTADLMAEFDAGGGLLFKLNVSNLTNMLYAETLYRGHYIAGKPRTVQLSSVFKF</sequence>
<dbReference type="Proteomes" id="UP000285575">
    <property type="component" value="Unassembled WGS sequence"/>
</dbReference>
<evidence type="ECO:0000256" key="11">
    <source>
        <dbReference type="RuleBase" id="RU003357"/>
    </source>
</evidence>
<keyword evidence="9 10" id="KW-0998">Cell outer membrane</keyword>
<dbReference type="InterPro" id="IPR037066">
    <property type="entry name" value="Plug_dom_sf"/>
</dbReference>
<evidence type="ECO:0000256" key="6">
    <source>
        <dbReference type="ARBA" id="ARBA00023077"/>
    </source>
</evidence>
<dbReference type="AlphaFoldDB" id="A0A437R9K6"/>
<feature type="region of interest" description="Disordered" evidence="12">
    <location>
        <begin position="1"/>
        <end position="25"/>
    </location>
</feature>
<keyword evidence="16" id="KW-1185">Reference proteome</keyword>
<reference evidence="15 16" key="1">
    <citation type="submission" date="2019-01" db="EMBL/GenBank/DDBJ databases">
        <authorList>
            <person name="Chen W.-M."/>
        </authorList>
    </citation>
    <scope>NUCLEOTIDE SEQUENCE [LARGE SCALE GENOMIC DNA]</scope>
    <source>
        <strain evidence="15 16">KYPY4</strain>
    </source>
</reference>
<dbReference type="Pfam" id="PF00593">
    <property type="entry name" value="TonB_dep_Rec_b-barrel"/>
    <property type="match status" value="1"/>
</dbReference>
<name>A0A437R9K6_9BURK</name>
<accession>A0A437R9K6</accession>
<protein>
    <submittedName>
        <fullName evidence="15">TonB-dependent siderophore receptor</fullName>
    </submittedName>
</protein>
<evidence type="ECO:0000256" key="8">
    <source>
        <dbReference type="ARBA" id="ARBA00023170"/>
    </source>
</evidence>
<keyword evidence="5 10" id="KW-0812">Transmembrane</keyword>
<dbReference type="InterPro" id="IPR036942">
    <property type="entry name" value="Beta-barrel_TonB_sf"/>
</dbReference>
<keyword evidence="3 10" id="KW-0813">Transport</keyword>
<evidence type="ECO:0000256" key="4">
    <source>
        <dbReference type="ARBA" id="ARBA00022452"/>
    </source>
</evidence>
<dbReference type="PANTHER" id="PTHR32552">
    <property type="entry name" value="FERRICHROME IRON RECEPTOR-RELATED"/>
    <property type="match status" value="1"/>
</dbReference>
<comment type="caution">
    <text evidence="15">The sequence shown here is derived from an EMBL/GenBank/DDBJ whole genome shotgun (WGS) entry which is preliminary data.</text>
</comment>
<evidence type="ECO:0000259" key="13">
    <source>
        <dbReference type="Pfam" id="PF00593"/>
    </source>
</evidence>
<evidence type="ECO:0000256" key="5">
    <source>
        <dbReference type="ARBA" id="ARBA00022692"/>
    </source>
</evidence>
<evidence type="ECO:0000313" key="16">
    <source>
        <dbReference type="Proteomes" id="UP000285575"/>
    </source>
</evidence>
<keyword evidence="8 15" id="KW-0675">Receptor</keyword>
<proteinExistence type="inferred from homology"/>
<dbReference type="InterPro" id="IPR012910">
    <property type="entry name" value="Plug_dom"/>
</dbReference>
<keyword evidence="6 11" id="KW-0798">TonB box</keyword>
<dbReference type="Gene3D" id="2.40.170.20">
    <property type="entry name" value="TonB-dependent receptor, beta-barrel domain"/>
    <property type="match status" value="1"/>
</dbReference>
<evidence type="ECO:0000259" key="14">
    <source>
        <dbReference type="Pfam" id="PF07715"/>
    </source>
</evidence>
<dbReference type="InterPro" id="IPR039426">
    <property type="entry name" value="TonB-dep_rcpt-like"/>
</dbReference>
<dbReference type="InterPro" id="IPR000531">
    <property type="entry name" value="Beta-barrel_TonB"/>
</dbReference>
<feature type="domain" description="TonB-dependent receptor plug" evidence="14">
    <location>
        <begin position="62"/>
        <end position="160"/>
    </location>
</feature>
<dbReference type="Gene3D" id="2.170.130.10">
    <property type="entry name" value="TonB-dependent receptor, plug domain"/>
    <property type="match status" value="1"/>
</dbReference>
<dbReference type="Pfam" id="PF07715">
    <property type="entry name" value="Plug"/>
    <property type="match status" value="1"/>
</dbReference>
<evidence type="ECO:0000256" key="3">
    <source>
        <dbReference type="ARBA" id="ARBA00022448"/>
    </source>
</evidence>
<dbReference type="OrthoDB" id="9790771at2"/>
<organism evidence="15 16">
    <name type="scientific">Rubrivivax rivuli</name>
    <dbReference type="NCBI Taxonomy" id="1862385"/>
    <lineage>
        <taxon>Bacteria</taxon>
        <taxon>Pseudomonadati</taxon>
        <taxon>Pseudomonadota</taxon>
        <taxon>Betaproteobacteria</taxon>
        <taxon>Burkholderiales</taxon>
        <taxon>Sphaerotilaceae</taxon>
        <taxon>Rubrivivax</taxon>
    </lineage>
</organism>
<dbReference type="GO" id="GO:0009279">
    <property type="term" value="C:cell outer membrane"/>
    <property type="evidence" value="ECO:0007669"/>
    <property type="project" value="UniProtKB-SubCell"/>
</dbReference>
<dbReference type="PROSITE" id="PS52016">
    <property type="entry name" value="TONB_DEPENDENT_REC_3"/>
    <property type="match status" value="1"/>
</dbReference>
<keyword evidence="4 10" id="KW-1134">Transmembrane beta strand</keyword>
<comment type="subcellular location">
    <subcellularLocation>
        <location evidence="1 10">Cell outer membrane</location>
        <topology evidence="1 10">Multi-pass membrane protein</topology>
    </subcellularLocation>
</comment>
<dbReference type="SUPFAM" id="SSF56935">
    <property type="entry name" value="Porins"/>
    <property type="match status" value="1"/>
</dbReference>
<evidence type="ECO:0000256" key="12">
    <source>
        <dbReference type="SAM" id="MobiDB-lite"/>
    </source>
</evidence>
<feature type="domain" description="TonB-dependent receptor-like beta-barrel" evidence="13">
    <location>
        <begin position="246"/>
        <end position="702"/>
    </location>
</feature>
<gene>
    <name evidence="15" type="ORF">EOE66_20100</name>
</gene>
<evidence type="ECO:0000256" key="2">
    <source>
        <dbReference type="ARBA" id="ARBA00009810"/>
    </source>
</evidence>
<evidence type="ECO:0000256" key="9">
    <source>
        <dbReference type="ARBA" id="ARBA00023237"/>
    </source>
</evidence>